<evidence type="ECO:0000313" key="4">
    <source>
        <dbReference type="Proteomes" id="UP000050488"/>
    </source>
</evidence>
<keyword evidence="4" id="KW-1185">Reference proteome</keyword>
<feature type="region of interest" description="Disordered" evidence="1">
    <location>
        <begin position="380"/>
        <end position="462"/>
    </location>
</feature>
<proteinExistence type="predicted"/>
<feature type="region of interest" description="Disordered" evidence="1">
    <location>
        <begin position="482"/>
        <end position="509"/>
    </location>
</feature>
<name>A0A0Q0ZB43_9CORY</name>
<feature type="compositionally biased region" description="Pro residues" evidence="1">
    <location>
        <begin position="390"/>
        <end position="400"/>
    </location>
</feature>
<protein>
    <submittedName>
        <fullName evidence="3">Uncharacterized protein</fullName>
    </submittedName>
</protein>
<comment type="caution">
    <text evidence="3">The sequence shown here is derived from an EMBL/GenBank/DDBJ whole genome shotgun (WGS) entry which is preliminary data.</text>
</comment>
<evidence type="ECO:0000256" key="1">
    <source>
        <dbReference type="SAM" id="MobiDB-lite"/>
    </source>
</evidence>
<evidence type="ECO:0000256" key="2">
    <source>
        <dbReference type="SAM" id="Phobius"/>
    </source>
</evidence>
<evidence type="ECO:0000313" key="3">
    <source>
        <dbReference type="EMBL" id="KQB87191.1"/>
    </source>
</evidence>
<dbReference type="STRING" id="1544413.Clow_00244"/>
<keyword evidence="2" id="KW-1133">Transmembrane helix</keyword>
<feature type="transmembrane region" description="Helical" evidence="2">
    <location>
        <begin position="527"/>
        <end position="548"/>
    </location>
</feature>
<dbReference type="AlphaFoldDB" id="A0A0Q0ZB43"/>
<dbReference type="OrthoDB" id="4393040at2"/>
<dbReference type="RefSeq" id="WP_055175128.1">
    <property type="nucleotide sequence ID" value="NZ_JAUSQY010000001.1"/>
</dbReference>
<keyword evidence="2" id="KW-0472">Membrane</keyword>
<sequence length="584" mass="62889">MSQTPYLLPFFAGGGGATVPVEGSSQAILFSLLGSQVAQDGYTRTTFTLLPDRVSGGFLVNHEKTILGRLPRNLRDTYPQLDHIITRGGIPEVHATISLTQGSGKISGNLYFPAPVFVMPTNFPPKEKWAMLPEGTPRPVDISRGDAQRLVDLNIPSHWLATLSIVDDLVVSVIDSHVLGVLSPEDSADIRPLVEHYDMLGLVPVARVFCYDKDGERYVVLNAMAVQEMSDEELEPIVSPLAPIDPYQPATGEFPVISDAPMNHAWAVTVSGDQVVESLKTNPDKQLRPITSPAMFALNPDGTKVLEAGRKESTDNALPEVQKVPALESAAQRKQEPEPDFAPAAEVPTGKAEAPTAEAPVVEVPAAEVVEVTEVTEVVEAADVTKAPEPEPLPELPEPEPAAAAEPEDFPPLPYPHARLGEQFQEEPEDTPRPEPARPNPALPNSPRPEPEPDFAPMAGTFEGVEGFGDAPWPEVQKVPVATSAAPTPETTGTISPVIVPEEEAPEDQDYYDEDEDYYEDGEGIQWLPAIGVILGALAITVAALGYFEVTPDLTLDATPAFTLLGGGMLVVLGSLWFMFRPRD</sequence>
<dbReference type="EMBL" id="LKEV01000001">
    <property type="protein sequence ID" value="KQB87191.1"/>
    <property type="molecule type" value="Genomic_DNA"/>
</dbReference>
<keyword evidence="2" id="KW-0812">Transmembrane</keyword>
<feature type="region of interest" description="Disordered" evidence="1">
    <location>
        <begin position="312"/>
        <end position="359"/>
    </location>
</feature>
<reference evidence="3 4" key="1">
    <citation type="submission" date="2015-10" db="EMBL/GenBank/DDBJ databases">
        <title>Corynebacteirum lowii and Corynebacterium oculi species nova, derived from human clinical disease and and emended description of Corynebacterium mastiditis.</title>
        <authorList>
            <person name="Bernard K."/>
            <person name="Pacheco A.L."/>
            <person name="Mcdougall C."/>
            <person name="Burtx T."/>
            <person name="Weibe D."/>
            <person name="Tyler S."/>
            <person name="Olson A.B."/>
            <person name="Cnockaert M."/>
            <person name="Eguchi H."/>
            <person name="Kuwahara T."/>
            <person name="Nakayama-Imaohji H."/>
            <person name="Boudewijins M."/>
            <person name="Van Hoecke F."/>
            <person name="Bernier A.-M."/>
            <person name="Vandamme P."/>
        </authorList>
    </citation>
    <scope>NUCLEOTIDE SEQUENCE [LARGE SCALE GENOMIC DNA]</scope>
    <source>
        <strain evidence="3 4">NML 130206</strain>
    </source>
</reference>
<feature type="transmembrane region" description="Helical" evidence="2">
    <location>
        <begin position="560"/>
        <end position="580"/>
    </location>
</feature>
<dbReference type="PATRIC" id="fig|1544413.3.peg.246"/>
<organism evidence="3 4">
    <name type="scientific">Corynebacterium lowii</name>
    <dbReference type="NCBI Taxonomy" id="1544413"/>
    <lineage>
        <taxon>Bacteria</taxon>
        <taxon>Bacillati</taxon>
        <taxon>Actinomycetota</taxon>
        <taxon>Actinomycetes</taxon>
        <taxon>Mycobacteriales</taxon>
        <taxon>Corynebacteriaceae</taxon>
        <taxon>Corynebacterium</taxon>
    </lineage>
</organism>
<dbReference type="Proteomes" id="UP000050488">
    <property type="component" value="Unassembled WGS sequence"/>
</dbReference>
<feature type="compositionally biased region" description="Pro residues" evidence="1">
    <location>
        <begin position="437"/>
        <end position="448"/>
    </location>
</feature>
<feature type="compositionally biased region" description="Polar residues" evidence="1">
    <location>
        <begin position="485"/>
        <end position="495"/>
    </location>
</feature>
<accession>A0A0Q0ZB43</accession>
<gene>
    <name evidence="3" type="ORF">Clow_00244</name>
</gene>